<feature type="domain" description="Polysaccharide pyruvyl transferase" evidence="1">
    <location>
        <begin position="55"/>
        <end position="318"/>
    </location>
</feature>
<dbReference type="GO" id="GO:0016740">
    <property type="term" value="F:transferase activity"/>
    <property type="evidence" value="ECO:0007669"/>
    <property type="project" value="UniProtKB-KW"/>
</dbReference>
<proteinExistence type="predicted"/>
<evidence type="ECO:0000313" key="3">
    <source>
        <dbReference type="Proteomes" id="UP000270224"/>
    </source>
</evidence>
<gene>
    <name evidence="2" type="ORF">EGI11_07395</name>
</gene>
<protein>
    <submittedName>
        <fullName evidence="2">Polysaccharide pyruvyl transferase family protein</fullName>
    </submittedName>
</protein>
<dbReference type="InterPro" id="IPR007345">
    <property type="entry name" value="Polysacch_pyruvyl_Trfase"/>
</dbReference>
<name>A0A3N0WZ00_9FLAO</name>
<dbReference type="OrthoDB" id="1814359at2"/>
<dbReference type="EMBL" id="RJUG01000003">
    <property type="protein sequence ID" value="ROI09229.1"/>
    <property type="molecule type" value="Genomic_DNA"/>
</dbReference>
<dbReference type="Pfam" id="PF04230">
    <property type="entry name" value="PS_pyruv_trans"/>
    <property type="match status" value="1"/>
</dbReference>
<dbReference type="Proteomes" id="UP000270224">
    <property type="component" value="Unassembled WGS sequence"/>
</dbReference>
<evidence type="ECO:0000313" key="2">
    <source>
        <dbReference type="EMBL" id="ROI09229.1"/>
    </source>
</evidence>
<accession>A0A3N0WZ00</accession>
<keyword evidence="2" id="KW-0808">Transferase</keyword>
<organism evidence="2 3">
    <name type="scientific">Kaistella daneshvariae</name>
    <dbReference type="NCBI Taxonomy" id="2487074"/>
    <lineage>
        <taxon>Bacteria</taxon>
        <taxon>Pseudomonadati</taxon>
        <taxon>Bacteroidota</taxon>
        <taxon>Flavobacteriia</taxon>
        <taxon>Flavobacteriales</taxon>
        <taxon>Weeksellaceae</taxon>
        <taxon>Chryseobacterium group</taxon>
        <taxon>Kaistella</taxon>
    </lineage>
</organism>
<evidence type="ECO:0000259" key="1">
    <source>
        <dbReference type="Pfam" id="PF04230"/>
    </source>
</evidence>
<reference evidence="3" key="1">
    <citation type="submission" date="2018-11" db="EMBL/GenBank/DDBJ databases">
        <title>Proposal to divide the Flavobacteriaceae and reorganize its genera based on Amino Acid Identity values calculated from whole genome sequences.</title>
        <authorList>
            <person name="Nicholson A.C."/>
            <person name="Gulvik C.A."/>
            <person name="Whitney A.M."/>
            <person name="Humrighouse B.W."/>
            <person name="Bell M."/>
            <person name="Holmes B."/>
            <person name="Steigerwalt A."/>
            <person name="Villarma A."/>
            <person name="Sheth M."/>
            <person name="Batra D."/>
            <person name="Pryor J."/>
            <person name="Bernardet J.-F."/>
            <person name="Hugo C."/>
            <person name="Kampfer P."/>
            <person name="Newman J."/>
            <person name="Mcquiston J.R."/>
        </authorList>
    </citation>
    <scope>NUCLEOTIDE SEQUENCE [LARGE SCALE GENOMIC DNA]</scope>
    <source>
        <strain evidence="3">H3056</strain>
    </source>
</reference>
<comment type="caution">
    <text evidence="2">The sequence shown here is derived from an EMBL/GenBank/DDBJ whole genome shotgun (WGS) entry which is preliminary data.</text>
</comment>
<dbReference type="RefSeq" id="WP_123265810.1">
    <property type="nucleotide sequence ID" value="NZ_RJUG01000003.1"/>
</dbReference>
<dbReference type="PANTHER" id="PTHR36836:SF1">
    <property type="entry name" value="COLANIC ACID BIOSYNTHESIS PROTEIN WCAK"/>
    <property type="match status" value="1"/>
</dbReference>
<sequence length="394" mass="44315">MKILIYLHSGSLNRGCEALARTAAKVIHENEELGEAALSLASFAPETDRELPLYTEVFDMNSIPVAKGSLDYLRAAVQNKLFKSDRLAIRKSAKNFISRIHRYDVFVSIGGDAYCYGEQPVWYELHRAIKEKGKIMVLWGASIGPEDLSPAKIADLKNYDLILARESLTADLLKSHGLHQTRLVADGAFLLDKEELPLPEGWVEGKMVGMNFSPLVYSRNPKARGAFENLLQHILDTTDLHIALTPHVTFDGNNDFEVLTAIYEKFEGSRRVILLPDNLNALQYKGFIARMKYFIGARTHATIAAYSNAVPVMVLGYSIKSKGIAKDLFGYERLVLGIEEISDSQKLISKFEEMKRDEQEIRNTLQSRLPEIKALARQSGEYLAELFAKKDFAR</sequence>
<dbReference type="AlphaFoldDB" id="A0A3N0WZ00"/>
<dbReference type="PANTHER" id="PTHR36836">
    <property type="entry name" value="COLANIC ACID BIOSYNTHESIS PROTEIN WCAK"/>
    <property type="match status" value="1"/>
</dbReference>
<reference evidence="3" key="2">
    <citation type="submission" date="2018-11" db="EMBL/GenBank/DDBJ databases">
        <title>Proposal to divide the Flavobacteriaceae and reorganize its genera based on Amino Acid Identity values calculated from whole genome sequences.</title>
        <authorList>
            <person name="Nicholson A.C."/>
            <person name="Gulvik C.A."/>
            <person name="Whitney A.M."/>
            <person name="Humrighouse B.W."/>
            <person name="Bell M."/>
            <person name="Holmens B."/>
            <person name="Steigerwalt A."/>
            <person name="Villarma A."/>
            <person name="Sheth M."/>
            <person name="Batra D."/>
            <person name="Pryor J."/>
            <person name="Bernardet J.-F."/>
            <person name="Hugo C."/>
            <person name="Kampfer P."/>
            <person name="Newman J."/>
            <person name="Mcquiston J.R."/>
        </authorList>
    </citation>
    <scope>NUCLEOTIDE SEQUENCE [LARGE SCALE GENOMIC DNA]</scope>
    <source>
        <strain evidence="3">H3056</strain>
    </source>
</reference>